<dbReference type="InterPro" id="IPR017996">
    <property type="entry name" value="MRJP/yellow-related"/>
</dbReference>
<dbReference type="SUPFAM" id="SSF50969">
    <property type="entry name" value="YVTN repeat-like/Quinoprotein amine dehydrogenase"/>
    <property type="match status" value="1"/>
</dbReference>
<evidence type="ECO:0000256" key="5">
    <source>
        <dbReference type="SAM" id="Phobius"/>
    </source>
</evidence>
<evidence type="ECO:0000256" key="4">
    <source>
        <dbReference type="SAM" id="MobiDB-lite"/>
    </source>
</evidence>
<evidence type="ECO:0000313" key="7">
    <source>
        <dbReference type="Proteomes" id="UP000494165"/>
    </source>
</evidence>
<gene>
    <name evidence="6" type="ORF">CLODIP_2_CD03155</name>
</gene>
<comment type="caution">
    <text evidence="6">The sequence shown here is derived from an EMBL/GenBank/DDBJ whole genome shotgun (WGS) entry which is preliminary data.</text>
</comment>
<evidence type="ECO:0008006" key="8">
    <source>
        <dbReference type="Google" id="ProtNLM"/>
    </source>
</evidence>
<comment type="subcellular location">
    <subcellularLocation>
        <location evidence="1">Secreted</location>
    </subcellularLocation>
</comment>
<comment type="similarity">
    <text evidence="2">Belongs to the major royal jelly protein family.</text>
</comment>
<feature type="transmembrane region" description="Helical" evidence="5">
    <location>
        <begin position="600"/>
        <end position="624"/>
    </location>
</feature>
<keyword evidence="5" id="KW-1133">Transmembrane helix</keyword>
<dbReference type="InterPro" id="IPR011042">
    <property type="entry name" value="6-blade_b-propeller_TolB-like"/>
</dbReference>
<dbReference type="SUPFAM" id="SSF101898">
    <property type="entry name" value="NHL repeat"/>
    <property type="match status" value="1"/>
</dbReference>
<feature type="compositionally biased region" description="Polar residues" evidence="4">
    <location>
        <begin position="646"/>
        <end position="658"/>
    </location>
</feature>
<evidence type="ECO:0000256" key="2">
    <source>
        <dbReference type="ARBA" id="ARBA00009127"/>
    </source>
</evidence>
<evidence type="ECO:0000256" key="3">
    <source>
        <dbReference type="ARBA" id="ARBA00022525"/>
    </source>
</evidence>
<dbReference type="EMBL" id="CADEPI010000343">
    <property type="protein sequence ID" value="CAB3384243.1"/>
    <property type="molecule type" value="Genomic_DNA"/>
</dbReference>
<dbReference type="PANTHER" id="PTHR10009:SF18">
    <property type="entry name" value="PROTEIN YELLOW-LIKE PROTEIN"/>
    <property type="match status" value="1"/>
</dbReference>
<dbReference type="AlphaFoldDB" id="A0A8S1DUN5"/>
<keyword evidence="5" id="KW-0472">Membrane</keyword>
<dbReference type="Gene3D" id="2.120.10.30">
    <property type="entry name" value="TolB, C-terminal domain"/>
    <property type="match status" value="2"/>
</dbReference>
<keyword evidence="5" id="KW-0812">Transmembrane</keyword>
<name>A0A8S1DUN5_9INSE</name>
<dbReference type="GO" id="GO:0005576">
    <property type="term" value="C:extracellular region"/>
    <property type="evidence" value="ECO:0007669"/>
    <property type="project" value="UniProtKB-SubCell"/>
</dbReference>
<sequence length="668" mass="76525">MLVLSPILGRQYLYFSSFRDLRVYSLPVFALENGLAESVTPSSVGYLSRSPSKIMIDSEGKMYYVVSSEKYIRTWDTNVPQKEEVIFQEDPDQSRFYEVPDSSKLQWSQNPFCFERRLLRKIRGFKCCTCNTFVLRDFAVGFLGETSSRLLKTKVGTKSVVLTGHCNKGFGIFNLGLIAFLCFMMMLLALWIHIQEGKIQKMTCWLFVLVMMVGISKASVNFTTVFEWDTLDFIWPSEKSLLDRNTKPKSLIPDDLVIYNQRVFISLSKGSDGVPASLAWLSTDSPSISPKLNPYPSWKLHEKDNCNSMQEVRGLEVDPMGRLWAIDVGSAFCPAKLWIFDLTNGDSVFICHQFPQEIVSRFYSGRWMHDLALDEGLRDSFAYIPEYITRKLIVFSLKRKSSRAVEIPGINFNAVALSPIRERQFLFLGAWNSPDLYSVPVFDLRTEKKKTLVASLVGKKAASSWRMLMDSKGKLYFDLKDMKYIGTWDITGSFKEEVLYKDEGLTAYKWPFSFDFDSCNNLWLLTRNANQTNNFQLLRAAVGAKSYLYDDFGDSRGLKRFENCINTEEINDSTVLNYISTTPASHISEKINLQENNSSVITVLICSNVLCLVSCSSIVLWLAFRQKRMYQIVRYKNEIQQMSDLQSDDVTPRSSQALSERPFTIDLD</sequence>
<dbReference type="OrthoDB" id="9977471at2759"/>
<organism evidence="6 7">
    <name type="scientific">Cloeon dipterum</name>
    <dbReference type="NCBI Taxonomy" id="197152"/>
    <lineage>
        <taxon>Eukaryota</taxon>
        <taxon>Metazoa</taxon>
        <taxon>Ecdysozoa</taxon>
        <taxon>Arthropoda</taxon>
        <taxon>Hexapoda</taxon>
        <taxon>Insecta</taxon>
        <taxon>Pterygota</taxon>
        <taxon>Palaeoptera</taxon>
        <taxon>Ephemeroptera</taxon>
        <taxon>Pisciforma</taxon>
        <taxon>Baetidae</taxon>
        <taxon>Cloeon</taxon>
    </lineage>
</organism>
<feature type="region of interest" description="Disordered" evidence="4">
    <location>
        <begin position="646"/>
        <end position="668"/>
    </location>
</feature>
<dbReference type="InterPro" id="IPR011044">
    <property type="entry name" value="Quino_amine_DH_bsu"/>
</dbReference>
<feature type="transmembrane region" description="Helical" evidence="5">
    <location>
        <begin position="170"/>
        <end position="192"/>
    </location>
</feature>
<dbReference type="PANTHER" id="PTHR10009">
    <property type="entry name" value="PROTEIN YELLOW-RELATED"/>
    <property type="match status" value="1"/>
</dbReference>
<keyword evidence="7" id="KW-1185">Reference proteome</keyword>
<dbReference type="Pfam" id="PF03022">
    <property type="entry name" value="MRJP"/>
    <property type="match status" value="1"/>
</dbReference>
<accession>A0A8S1DUN5</accession>
<feature type="transmembrane region" description="Helical" evidence="5">
    <location>
        <begin position="204"/>
        <end position="226"/>
    </location>
</feature>
<proteinExistence type="inferred from homology"/>
<reference evidence="6 7" key="1">
    <citation type="submission" date="2020-04" db="EMBL/GenBank/DDBJ databases">
        <authorList>
            <person name="Alioto T."/>
            <person name="Alioto T."/>
            <person name="Gomez Garrido J."/>
        </authorList>
    </citation>
    <scope>NUCLEOTIDE SEQUENCE [LARGE SCALE GENOMIC DNA]</scope>
</reference>
<evidence type="ECO:0000313" key="6">
    <source>
        <dbReference type="EMBL" id="CAB3384243.1"/>
    </source>
</evidence>
<dbReference type="Proteomes" id="UP000494165">
    <property type="component" value="Unassembled WGS sequence"/>
</dbReference>
<protein>
    <recommendedName>
        <fullName evidence="8">Bee-milk protein</fullName>
    </recommendedName>
</protein>
<evidence type="ECO:0000256" key="1">
    <source>
        <dbReference type="ARBA" id="ARBA00004613"/>
    </source>
</evidence>
<keyword evidence="3" id="KW-0964">Secreted</keyword>